<reference evidence="1 2" key="1">
    <citation type="submission" date="2015-09" db="EMBL/GenBank/DDBJ databases">
        <authorList>
            <consortium name="Swine Surveillance"/>
        </authorList>
    </citation>
    <scope>NUCLEOTIDE SEQUENCE [LARGE SCALE GENOMIC DNA]</scope>
    <source>
        <strain evidence="1 2">CECT 5294</strain>
    </source>
</reference>
<evidence type="ECO:0000313" key="2">
    <source>
        <dbReference type="Proteomes" id="UP000051298"/>
    </source>
</evidence>
<protein>
    <submittedName>
        <fullName evidence="1">Uncharacterized protein</fullName>
    </submittedName>
</protein>
<dbReference type="Proteomes" id="UP000051298">
    <property type="component" value="Unassembled WGS sequence"/>
</dbReference>
<evidence type="ECO:0000313" key="1">
    <source>
        <dbReference type="EMBL" id="CUH59319.1"/>
    </source>
</evidence>
<dbReference type="AlphaFoldDB" id="A0A0P1EWF2"/>
<dbReference type="STRING" id="266809.PM03_13960"/>
<dbReference type="EMBL" id="CYRX01000009">
    <property type="protein sequence ID" value="CUH59319.1"/>
    <property type="molecule type" value="Genomic_DNA"/>
</dbReference>
<sequence length="222" mass="23754">MNFFTSLAQLRHGFGGGAKPPAPETFDELAHDIAPSFKATFDQDPPAPILDDAAIMARAALAAGHVARAAEVEYAKHSASPADWPSINTAKDLDVEMAEDDPEIDLDAELWNHAFPEPPVLDTGLEVLFTTDGPAPIRVIEGFDPDVEALEVEIQREPGDDRPVEGTDLAWFLDDDGSYGASVTLRLGATDKAPAARTILRLSGADDIELEKVSIKVTNPTA</sequence>
<organism evidence="1 2">
    <name type="scientific">Thalassobacter stenotrophicus</name>
    <dbReference type="NCBI Taxonomy" id="266809"/>
    <lineage>
        <taxon>Bacteria</taxon>
        <taxon>Pseudomonadati</taxon>
        <taxon>Pseudomonadota</taxon>
        <taxon>Alphaproteobacteria</taxon>
        <taxon>Rhodobacterales</taxon>
        <taxon>Roseobacteraceae</taxon>
        <taxon>Thalassobacter</taxon>
    </lineage>
</organism>
<name>A0A0P1EWF2_9RHOB</name>
<dbReference type="RefSeq" id="WP_058122562.1">
    <property type="nucleotide sequence ID" value="NZ_CYRX01000009.1"/>
</dbReference>
<proteinExistence type="predicted"/>
<accession>A0A0P1EWF2</accession>
<gene>
    <name evidence="1" type="ORF">THS5294_00603</name>
</gene>